<organism evidence="10 11">
    <name type="scientific">Zophobas morio</name>
    <dbReference type="NCBI Taxonomy" id="2755281"/>
    <lineage>
        <taxon>Eukaryota</taxon>
        <taxon>Metazoa</taxon>
        <taxon>Ecdysozoa</taxon>
        <taxon>Arthropoda</taxon>
        <taxon>Hexapoda</taxon>
        <taxon>Insecta</taxon>
        <taxon>Pterygota</taxon>
        <taxon>Neoptera</taxon>
        <taxon>Endopterygota</taxon>
        <taxon>Coleoptera</taxon>
        <taxon>Polyphaga</taxon>
        <taxon>Cucujiformia</taxon>
        <taxon>Tenebrionidae</taxon>
        <taxon>Zophobas</taxon>
    </lineage>
</organism>
<keyword evidence="4 9" id="KW-0812">Transmembrane</keyword>
<evidence type="ECO:0000256" key="8">
    <source>
        <dbReference type="SAM" id="MobiDB-lite"/>
    </source>
</evidence>
<evidence type="ECO:0000313" key="10">
    <source>
        <dbReference type="EMBL" id="KAJ3654909.1"/>
    </source>
</evidence>
<dbReference type="GO" id="GO:0043005">
    <property type="term" value="C:neuron projection"/>
    <property type="evidence" value="ECO:0007669"/>
    <property type="project" value="TreeGrafter"/>
</dbReference>
<evidence type="ECO:0000256" key="7">
    <source>
        <dbReference type="ARBA" id="ARBA00023136"/>
    </source>
</evidence>
<dbReference type="GO" id="GO:0005886">
    <property type="term" value="C:plasma membrane"/>
    <property type="evidence" value="ECO:0007669"/>
    <property type="project" value="TreeGrafter"/>
</dbReference>
<feature type="region of interest" description="Disordered" evidence="8">
    <location>
        <begin position="134"/>
        <end position="153"/>
    </location>
</feature>
<feature type="transmembrane region" description="Helical" evidence="9">
    <location>
        <begin position="57"/>
        <end position="76"/>
    </location>
</feature>
<sequence length="153" mass="17737">MEIGYPLMRSINENFMATALLINICFELFSVTCLYGIRNFCDDVDFMLGFVPNYFFQATWLILPGLFAVFSIASVCIKFKKLQNEYDLFVWCLILLFTIVPIFAIGVYKCCVEFKVLGFKQMFRPKLRQSEWENTPGDGDLSASFAKDYFPEN</sequence>
<feature type="transmembrane region" description="Helical" evidence="9">
    <location>
        <begin position="88"/>
        <end position="108"/>
    </location>
</feature>
<accession>A0AA38MG41</accession>
<dbReference type="AlphaFoldDB" id="A0AA38MG41"/>
<keyword evidence="3" id="KW-0813">Transport</keyword>
<protein>
    <submittedName>
        <fullName evidence="10">Uncharacterized protein</fullName>
    </submittedName>
</protein>
<name>A0AA38MG41_9CUCU</name>
<evidence type="ECO:0000313" key="11">
    <source>
        <dbReference type="Proteomes" id="UP001168821"/>
    </source>
</evidence>
<keyword evidence="5" id="KW-0769">Symport</keyword>
<keyword evidence="11" id="KW-1185">Reference proteome</keyword>
<proteinExistence type="inferred from homology"/>
<evidence type="ECO:0000256" key="9">
    <source>
        <dbReference type="SAM" id="Phobius"/>
    </source>
</evidence>
<keyword evidence="7 9" id="KW-0472">Membrane</keyword>
<evidence type="ECO:0000256" key="2">
    <source>
        <dbReference type="ARBA" id="ARBA00006459"/>
    </source>
</evidence>
<feature type="transmembrane region" description="Helical" evidence="9">
    <location>
        <begin position="15"/>
        <end position="37"/>
    </location>
</feature>
<reference evidence="10" key="1">
    <citation type="journal article" date="2023" name="G3 (Bethesda)">
        <title>Whole genome assemblies of Zophobas morio and Tenebrio molitor.</title>
        <authorList>
            <person name="Kaur S."/>
            <person name="Stinson S.A."/>
            <person name="diCenzo G.C."/>
        </authorList>
    </citation>
    <scope>NUCLEOTIDE SEQUENCE</scope>
    <source>
        <strain evidence="10">QUZm001</strain>
    </source>
</reference>
<dbReference type="PANTHER" id="PTHR11616:SF265">
    <property type="entry name" value="TRANSPORTER"/>
    <property type="match status" value="1"/>
</dbReference>
<evidence type="ECO:0000256" key="6">
    <source>
        <dbReference type="ARBA" id="ARBA00022989"/>
    </source>
</evidence>
<dbReference type="Pfam" id="PF00209">
    <property type="entry name" value="SNF"/>
    <property type="match status" value="1"/>
</dbReference>
<keyword evidence="6 9" id="KW-1133">Transmembrane helix</keyword>
<evidence type="ECO:0000256" key="3">
    <source>
        <dbReference type="ARBA" id="ARBA00022448"/>
    </source>
</evidence>
<evidence type="ECO:0000256" key="4">
    <source>
        <dbReference type="ARBA" id="ARBA00022692"/>
    </source>
</evidence>
<gene>
    <name evidence="10" type="ORF">Zmor_014062</name>
</gene>
<dbReference type="GO" id="GO:0005332">
    <property type="term" value="F:gamma-aminobutyric acid:sodium:chloride symporter activity"/>
    <property type="evidence" value="ECO:0007669"/>
    <property type="project" value="TreeGrafter"/>
</dbReference>
<comment type="caution">
    <text evidence="10">The sequence shown here is derived from an EMBL/GenBank/DDBJ whole genome shotgun (WGS) entry which is preliminary data.</text>
</comment>
<evidence type="ECO:0000256" key="1">
    <source>
        <dbReference type="ARBA" id="ARBA00004141"/>
    </source>
</evidence>
<comment type="subcellular location">
    <subcellularLocation>
        <location evidence="1">Membrane</location>
        <topology evidence="1">Multi-pass membrane protein</topology>
    </subcellularLocation>
</comment>
<dbReference type="InterPro" id="IPR037272">
    <property type="entry name" value="SNS_sf"/>
</dbReference>
<dbReference type="InterPro" id="IPR000175">
    <property type="entry name" value="Na/ntran_symport"/>
</dbReference>
<dbReference type="SUPFAM" id="SSF161070">
    <property type="entry name" value="SNF-like"/>
    <property type="match status" value="1"/>
</dbReference>
<comment type="similarity">
    <text evidence="2">Belongs to the sodium:neurotransmitter symporter (SNF) (TC 2.A.22) family.</text>
</comment>
<dbReference type="Proteomes" id="UP001168821">
    <property type="component" value="Unassembled WGS sequence"/>
</dbReference>
<evidence type="ECO:0000256" key="5">
    <source>
        <dbReference type="ARBA" id="ARBA00022847"/>
    </source>
</evidence>
<dbReference type="PANTHER" id="PTHR11616">
    <property type="entry name" value="SODIUM/CHLORIDE DEPENDENT TRANSPORTER"/>
    <property type="match status" value="1"/>
</dbReference>
<dbReference type="EMBL" id="JALNTZ010000004">
    <property type="protein sequence ID" value="KAJ3654909.1"/>
    <property type="molecule type" value="Genomic_DNA"/>
</dbReference>